<dbReference type="RefSeq" id="WP_131160605.1">
    <property type="nucleotide sequence ID" value="NZ_BDMD01000081.1"/>
</dbReference>
<proteinExistence type="predicted"/>
<dbReference type="InterPro" id="IPR036249">
    <property type="entry name" value="Thioredoxin-like_sf"/>
</dbReference>
<organism evidence="2 3">
    <name type="scientific">Aeropyrum pernix</name>
    <dbReference type="NCBI Taxonomy" id="56636"/>
    <lineage>
        <taxon>Archaea</taxon>
        <taxon>Thermoproteota</taxon>
        <taxon>Thermoprotei</taxon>
        <taxon>Desulfurococcales</taxon>
        <taxon>Desulfurococcaceae</taxon>
        <taxon>Aeropyrum</taxon>
    </lineage>
</organism>
<comment type="caution">
    <text evidence="2">The sequence shown here is derived from an EMBL/GenBank/DDBJ whole genome shotgun (WGS) entry which is preliminary data.</text>
</comment>
<protein>
    <recommendedName>
        <fullName evidence="1">Thioredoxin domain-containing protein</fullName>
    </recommendedName>
</protein>
<evidence type="ECO:0000259" key="1">
    <source>
        <dbReference type="PROSITE" id="PS51352"/>
    </source>
</evidence>
<dbReference type="OrthoDB" id="31384at2157"/>
<evidence type="ECO:0000313" key="2">
    <source>
        <dbReference type="EMBL" id="GBF09655.1"/>
    </source>
</evidence>
<accession>A0A401HB15</accession>
<sequence length="148" mass="16484">METKVPGPGSQHGIYVYNPEDGGWRLHRVDGGALDPKELGDGVVVVYFDNALCPACRLQDRYWLEVVSKYSGDSRVKFVVVLCDWFSQNCSSKAAAESFNHYRIGASPTIAVFAVKNGEVVYKEYLEGVRPANIIQLYIDRALKAYTS</sequence>
<feature type="domain" description="Thioredoxin" evidence="1">
    <location>
        <begin position="20"/>
        <end position="144"/>
    </location>
</feature>
<dbReference type="Proteomes" id="UP000291213">
    <property type="component" value="Unassembled WGS sequence"/>
</dbReference>
<reference evidence="2 3" key="1">
    <citation type="submission" date="2017-02" db="EMBL/GenBank/DDBJ databases">
        <title>isolation and characterization of a novel temperate virus Aeropyrum globular virus 1 infecting hyperthermophilic archaeon Aeropyrum.</title>
        <authorList>
            <person name="Yumiya M."/>
            <person name="Yoshida T."/>
            <person name="Sako Y."/>
        </authorList>
    </citation>
    <scope>NUCLEOTIDE SEQUENCE [LARGE SCALE GENOMIC DNA]</scope>
    <source>
        <strain evidence="2 3">YK1-12-2013</strain>
    </source>
</reference>
<gene>
    <name evidence="2" type="ORF">apy_13800</name>
</gene>
<name>A0A401HB15_AERPX</name>
<dbReference type="InterPro" id="IPR013766">
    <property type="entry name" value="Thioredoxin_domain"/>
</dbReference>
<dbReference type="Gene3D" id="3.40.30.10">
    <property type="entry name" value="Glutaredoxin"/>
    <property type="match status" value="1"/>
</dbReference>
<dbReference type="PROSITE" id="PS51352">
    <property type="entry name" value="THIOREDOXIN_2"/>
    <property type="match status" value="1"/>
</dbReference>
<dbReference type="AlphaFoldDB" id="A0A401HB15"/>
<evidence type="ECO:0000313" key="3">
    <source>
        <dbReference type="Proteomes" id="UP000291213"/>
    </source>
</evidence>
<dbReference type="EMBL" id="BDMD01000081">
    <property type="protein sequence ID" value="GBF09655.1"/>
    <property type="molecule type" value="Genomic_DNA"/>
</dbReference>
<dbReference type="SUPFAM" id="SSF52833">
    <property type="entry name" value="Thioredoxin-like"/>
    <property type="match status" value="1"/>
</dbReference>